<evidence type="ECO:0000313" key="2">
    <source>
        <dbReference type="EMBL" id="CAH2077928.1"/>
    </source>
</evidence>
<dbReference type="Pfam" id="PF03478">
    <property type="entry name" value="Beta-prop_KIB1-4"/>
    <property type="match status" value="1"/>
</dbReference>
<accession>A0AAU9T149</accession>
<evidence type="ECO:0000259" key="1">
    <source>
        <dbReference type="Pfam" id="PF03478"/>
    </source>
</evidence>
<dbReference type="AlphaFoldDB" id="A0AAU9T149"/>
<dbReference type="PANTHER" id="PTHR44259:SF89">
    <property type="entry name" value="DUF295 DOMAIN-CONTAINING PROTEIN-RELATED"/>
    <property type="match status" value="1"/>
</dbReference>
<reference evidence="2 3" key="1">
    <citation type="submission" date="2022-03" db="EMBL/GenBank/DDBJ databases">
        <authorList>
            <person name="Nunn A."/>
            <person name="Chopra R."/>
            <person name="Nunn A."/>
            <person name="Contreras Garrido A."/>
        </authorList>
    </citation>
    <scope>NUCLEOTIDE SEQUENCE [LARGE SCALE GENOMIC DNA]</scope>
</reference>
<dbReference type="EMBL" id="OU466863">
    <property type="protein sequence ID" value="CAH2077928.1"/>
    <property type="molecule type" value="Genomic_DNA"/>
</dbReference>
<name>A0AAU9T149_THLAR</name>
<dbReference type="InterPro" id="IPR005174">
    <property type="entry name" value="KIB1-4_b-propeller"/>
</dbReference>
<keyword evidence="3" id="KW-1185">Reference proteome</keyword>
<proteinExistence type="predicted"/>
<organism evidence="2 3">
    <name type="scientific">Thlaspi arvense</name>
    <name type="common">Field penny-cress</name>
    <dbReference type="NCBI Taxonomy" id="13288"/>
    <lineage>
        <taxon>Eukaryota</taxon>
        <taxon>Viridiplantae</taxon>
        <taxon>Streptophyta</taxon>
        <taxon>Embryophyta</taxon>
        <taxon>Tracheophyta</taxon>
        <taxon>Spermatophyta</taxon>
        <taxon>Magnoliopsida</taxon>
        <taxon>eudicotyledons</taxon>
        <taxon>Gunneridae</taxon>
        <taxon>Pentapetalae</taxon>
        <taxon>rosids</taxon>
        <taxon>malvids</taxon>
        <taxon>Brassicales</taxon>
        <taxon>Brassicaceae</taxon>
        <taxon>Thlaspideae</taxon>
        <taxon>Thlaspi</taxon>
    </lineage>
</organism>
<dbReference type="Proteomes" id="UP000836841">
    <property type="component" value="Chromosome 7"/>
</dbReference>
<sequence length="250" mass="28380">MSQLVSSRLSWPSVCKNFIRRTHVRLFSSTTDTSGSDSDDEGHEATVKWPSSTPAYPFLMVDHILNNPDRILTSFRSKMQFSTLDKKVEDQVCDAMTVGVPKSKAWPCSRTDHLVESPTGQQFLVKWYCDDLEEFDRDSDVDDDVSLTSRLEHETAKFVVFREGHQSYSLKKTMIYTEDIGDLCIFLGHSEAFCAPASSSPGLKPNCIYFVGLNFGVYDLTTKTSTIFCKETENPLRRLKFPYWPSPSPL</sequence>
<gene>
    <name evidence="2" type="ORF">TAV2_LOCUS22843</name>
</gene>
<evidence type="ECO:0000313" key="3">
    <source>
        <dbReference type="Proteomes" id="UP000836841"/>
    </source>
</evidence>
<feature type="domain" description="KIB1-4 beta-propeller" evidence="1">
    <location>
        <begin position="91"/>
        <end position="219"/>
    </location>
</feature>
<dbReference type="PANTHER" id="PTHR44259">
    <property type="entry name" value="OS07G0183000 PROTEIN-RELATED"/>
    <property type="match status" value="1"/>
</dbReference>
<dbReference type="InterPro" id="IPR050942">
    <property type="entry name" value="F-box_BR-signaling"/>
</dbReference>
<protein>
    <recommendedName>
        <fullName evidence="1">KIB1-4 beta-propeller domain-containing protein</fullName>
    </recommendedName>
</protein>